<dbReference type="Proteomes" id="UP000289437">
    <property type="component" value="Unassembled WGS sequence"/>
</dbReference>
<evidence type="ECO:0000313" key="2">
    <source>
        <dbReference type="Proteomes" id="UP000289437"/>
    </source>
</evidence>
<sequence>MSQSTISYLWREPKAASPFATGVSLHSHTSQSKETLDFIAELSTDWKPLQPILRWLEDRCARVSGVRPDYARSYWTPPLTPRLAFDLEREQIEQKLGLPALVSLTDHDDISAPLLLRAVPSARHIPVSVEWTVPFANPQAGTTCFHLGIHNLPSATGVEWMERLQAFTAIPVTERPARLLGEFLAELHETPGVLIVFNHPLWDLYRIGKEKHRFLVNDFLALHGQFCHALELNGLRNWDENREVSDLGQRWNQLVISGGDRHGIEPNANLNLTHAFNFAEFVHEVRVLRQSHVLFMPQYAQPWKHRILQSTLDAVRNHPHFPEGSRTWDERVFHPNADGEMRPLSTMWPDGHAPRYLSVILVAVRLLGSGPVSETLRMAWNDRQNTGDLKPSLAPRQA</sequence>
<accession>A0A4Q0T6Z3</accession>
<dbReference type="OrthoDB" id="102997at2"/>
<dbReference type="RefSeq" id="WP_128911919.1">
    <property type="nucleotide sequence ID" value="NZ_RDSM01000001.1"/>
</dbReference>
<reference evidence="1 2" key="1">
    <citation type="submission" date="2018-11" db="EMBL/GenBank/DDBJ databases">
        <authorList>
            <person name="Mardanov A.V."/>
            <person name="Ravin N.V."/>
            <person name="Dedysh S.N."/>
        </authorList>
    </citation>
    <scope>NUCLEOTIDE SEQUENCE [LARGE SCALE GENOMIC DNA]</scope>
    <source>
        <strain evidence="1 2">AF10</strain>
    </source>
</reference>
<dbReference type="SUPFAM" id="SSF89550">
    <property type="entry name" value="PHP domain-like"/>
    <property type="match status" value="1"/>
</dbReference>
<comment type="caution">
    <text evidence="1">The sequence shown here is derived from an EMBL/GenBank/DDBJ whole genome shotgun (WGS) entry which is preliminary data.</text>
</comment>
<protein>
    <submittedName>
        <fullName evidence="1">Uncharacterized protein</fullName>
    </submittedName>
</protein>
<dbReference type="InterPro" id="IPR016195">
    <property type="entry name" value="Pol/histidinol_Pase-like"/>
</dbReference>
<keyword evidence="2" id="KW-1185">Reference proteome</keyword>
<proteinExistence type="predicted"/>
<evidence type="ECO:0000313" key="1">
    <source>
        <dbReference type="EMBL" id="RXH57809.1"/>
    </source>
</evidence>
<dbReference type="Gene3D" id="3.20.20.140">
    <property type="entry name" value="Metal-dependent hydrolases"/>
    <property type="match status" value="1"/>
</dbReference>
<reference evidence="2" key="2">
    <citation type="submission" date="2019-02" db="EMBL/GenBank/DDBJ databases">
        <title>Granulicella sibirica sp. nov., a psychrotolerant acidobacterium isolated from an organic soil layer in forested tundra, West Siberia.</title>
        <authorList>
            <person name="Oshkin I.Y."/>
            <person name="Kulichevskaya I.S."/>
            <person name="Rijpstra W.I.C."/>
            <person name="Sinninghe Damste J.S."/>
            <person name="Rakitin A.L."/>
            <person name="Ravin N.V."/>
            <person name="Dedysh S.N."/>
        </authorList>
    </citation>
    <scope>NUCLEOTIDE SEQUENCE [LARGE SCALE GENOMIC DNA]</scope>
    <source>
        <strain evidence="2">AF10</strain>
    </source>
</reference>
<dbReference type="AlphaFoldDB" id="A0A4Q0T6Z3"/>
<gene>
    <name evidence="1" type="ORF">GRAN_1119</name>
</gene>
<dbReference type="EMBL" id="RDSM01000001">
    <property type="protein sequence ID" value="RXH57809.1"/>
    <property type="molecule type" value="Genomic_DNA"/>
</dbReference>
<name>A0A4Q0T6Z3_9BACT</name>
<organism evidence="1 2">
    <name type="scientific">Granulicella sibirica</name>
    <dbReference type="NCBI Taxonomy" id="2479048"/>
    <lineage>
        <taxon>Bacteria</taxon>
        <taxon>Pseudomonadati</taxon>
        <taxon>Acidobacteriota</taxon>
        <taxon>Terriglobia</taxon>
        <taxon>Terriglobales</taxon>
        <taxon>Acidobacteriaceae</taxon>
        <taxon>Granulicella</taxon>
    </lineage>
</organism>